<keyword evidence="2 4" id="KW-0255">Endonuclease</keyword>
<dbReference type="PANTHER" id="PTHR13451:SF0">
    <property type="entry name" value="CROSSOVER JUNCTION ENDONUCLEASE MUS81"/>
    <property type="match status" value="1"/>
</dbReference>
<dbReference type="GO" id="GO:0004519">
    <property type="term" value="F:endonuclease activity"/>
    <property type="evidence" value="ECO:0007669"/>
    <property type="project" value="UniProtKB-KW"/>
</dbReference>
<keyword evidence="2" id="KW-0540">Nuclease</keyword>
<keyword evidence="2" id="KW-0227">DNA damage</keyword>
<reference evidence="4 5" key="1">
    <citation type="submission" date="2019-01" db="EMBL/GenBank/DDBJ databases">
        <title>Genomes sequencing and comparative genomics of infectious freshwater microsporidia, Cucumispora dikerogammari and Thelohania contejeani.</title>
        <authorList>
            <person name="Cormier A."/>
            <person name="Giraud I."/>
            <person name="Wattier R."/>
            <person name="Teixeira M."/>
            <person name="Grandjean F."/>
            <person name="Rigaud T."/>
            <person name="Cordaux R."/>
        </authorList>
    </citation>
    <scope>NUCLEOTIDE SEQUENCE [LARGE SCALE GENOMIC DNA]</scope>
    <source>
        <strain evidence="4">T1</strain>
        <tissue evidence="4">Spores</tissue>
    </source>
</reference>
<dbReference type="SMART" id="SM00891">
    <property type="entry name" value="ERCC4"/>
    <property type="match status" value="1"/>
</dbReference>
<evidence type="ECO:0000256" key="2">
    <source>
        <dbReference type="RuleBase" id="RU369042"/>
    </source>
</evidence>
<dbReference type="InterPro" id="IPR011335">
    <property type="entry name" value="Restrct_endonuc-II-like"/>
</dbReference>
<dbReference type="Gene3D" id="1.10.150.110">
    <property type="entry name" value="DNA polymerase beta, N-terminal domain-like"/>
    <property type="match status" value="1"/>
</dbReference>
<dbReference type="CDD" id="cd20074">
    <property type="entry name" value="XPF_nuclease_Mus81"/>
    <property type="match status" value="1"/>
</dbReference>
<organism evidence="4 5">
    <name type="scientific">Astathelohania contejeani</name>
    <dbReference type="NCBI Taxonomy" id="164912"/>
    <lineage>
        <taxon>Eukaryota</taxon>
        <taxon>Fungi</taxon>
        <taxon>Fungi incertae sedis</taxon>
        <taxon>Microsporidia</taxon>
        <taxon>Astathelohaniidae</taxon>
        <taxon>Astathelohania</taxon>
    </lineage>
</organism>
<comment type="subcellular location">
    <subcellularLocation>
        <location evidence="2">Nucleus</location>
    </subcellularLocation>
</comment>
<dbReference type="InterPro" id="IPR033309">
    <property type="entry name" value="Mus81"/>
</dbReference>
<keyword evidence="5" id="KW-1185">Reference proteome</keyword>
<keyword evidence="1 2" id="KW-0378">Hydrolase</keyword>
<evidence type="ECO:0000313" key="5">
    <source>
        <dbReference type="Proteomes" id="UP001516464"/>
    </source>
</evidence>
<comment type="function">
    <text evidence="2">Interacts with EME1 to form a DNA structure-specific endonuclease with substrate preference for branched DNA structures with a 5'-end at the branch nick. Typical substrates include 3'-flap structures, D-loops, replication forks and nicked Holliday junctions. May be required in mitosis for the processing of stalled or collapsed replication fork intermediates. May be required in meiosis for the repair of meiosis-specific double strand breaks subsequent to single-end invasion (SEI).</text>
</comment>
<dbReference type="EC" id="3.1.22.-" evidence="2"/>
<evidence type="ECO:0000259" key="3">
    <source>
        <dbReference type="SMART" id="SM00891"/>
    </source>
</evidence>
<dbReference type="InterPro" id="IPR047417">
    <property type="entry name" value="WHD_MUS81"/>
</dbReference>
<keyword evidence="2" id="KW-0479">Metal-binding</keyword>
<proteinExistence type="inferred from homology"/>
<dbReference type="InterPro" id="IPR027421">
    <property type="entry name" value="DNA_pol_lamdba_lyase_dom_sf"/>
</dbReference>
<comment type="cofactor">
    <cofactor evidence="2">
        <name>Mg(2+)</name>
        <dbReference type="ChEBI" id="CHEBI:18420"/>
    </cofactor>
</comment>
<sequence>MDTLIKDSLVECAKGLYSKASKHNMKTRHIYRKILGELNKIDTPLTEISQLRLIKNIGPKTLETFKTFIKDKIENEKNEEKIDVYRSFISEEIQICNSSFDGIMELKDILDEKNINDNKMENLLINIVEDSIEKIDDDGVTNNKRYVPAFRSGAYAILNVLRQEDGLNKHQIALRGQQYSDTTFDLHCRYSAWSSMKTLLKKGLVSKENKKYFLTDIGISLTNDLFKDLPVCHIQDELDITDLSCLALLIDSREIKHQRDRTYFQRCLEKSMRTETRNLELGDFLWITRINNVEYVLDYIIERKCGSDFCSSISDGRFKEQKQRLRESGIKNVIYIIEGLRKQHMNSIGVNNALSCITQTKLEGFTVIETGSIEETVEVIKLINREIQTINRTIKGVNFERFVDRSNKTMTLKQLFYRSLLSIKFITHAKAEKIADIYKSFYEFYQAWLDGTLISVLENVEADGKLLGRKCAELIVKTFFNVY</sequence>
<name>A0ABQ7I136_9MICR</name>
<dbReference type="Pfam" id="PF02732">
    <property type="entry name" value="ERCC4"/>
    <property type="match status" value="1"/>
</dbReference>
<dbReference type="InterPro" id="IPR006166">
    <property type="entry name" value="ERCC4_domain"/>
</dbReference>
<gene>
    <name evidence="4" type="primary">MUS81</name>
    <name evidence="4" type="ORF">TCON_0632</name>
</gene>
<keyword evidence="2" id="KW-0234">DNA repair</keyword>
<dbReference type="CDD" id="cd21036">
    <property type="entry name" value="WH_MUS81"/>
    <property type="match status" value="1"/>
</dbReference>
<keyword evidence="2" id="KW-0539">Nucleus</keyword>
<keyword evidence="2" id="KW-0460">Magnesium</keyword>
<dbReference type="Gene3D" id="1.10.10.10">
    <property type="entry name" value="Winged helix-like DNA-binding domain superfamily/Winged helix DNA-binding domain"/>
    <property type="match status" value="1"/>
</dbReference>
<dbReference type="InterPro" id="IPR047416">
    <property type="entry name" value="XPF_nuclease_Mus81"/>
</dbReference>
<comment type="subunit">
    <text evidence="2">Interacts with EME1.</text>
</comment>
<dbReference type="Proteomes" id="UP001516464">
    <property type="component" value="Unassembled WGS sequence"/>
</dbReference>
<dbReference type="PANTHER" id="PTHR13451">
    <property type="entry name" value="CLASS II CROSSOVER JUNCTION ENDONUCLEASE MUS81"/>
    <property type="match status" value="1"/>
</dbReference>
<evidence type="ECO:0000313" key="4">
    <source>
        <dbReference type="EMBL" id="KAF7684173.1"/>
    </source>
</evidence>
<protein>
    <recommendedName>
        <fullName evidence="2">Crossover junction endonuclease MUS81</fullName>
        <ecNumber evidence="2">3.1.22.-</ecNumber>
    </recommendedName>
</protein>
<dbReference type="Pfam" id="PF21136">
    <property type="entry name" value="WHD_MUS81"/>
    <property type="match status" value="1"/>
</dbReference>
<comment type="caution">
    <text evidence="4">The sequence shown here is derived from an EMBL/GenBank/DDBJ whole genome shotgun (WGS) entry which is preliminary data.</text>
</comment>
<dbReference type="Gene3D" id="3.40.50.10130">
    <property type="match status" value="1"/>
</dbReference>
<keyword evidence="2" id="KW-0233">DNA recombination</keyword>
<evidence type="ECO:0000256" key="1">
    <source>
        <dbReference type="ARBA" id="ARBA00022801"/>
    </source>
</evidence>
<feature type="domain" description="ERCC4" evidence="3">
    <location>
        <begin position="247"/>
        <end position="341"/>
    </location>
</feature>
<dbReference type="SUPFAM" id="SSF52980">
    <property type="entry name" value="Restriction endonuclease-like"/>
    <property type="match status" value="1"/>
</dbReference>
<dbReference type="SUPFAM" id="SSF47802">
    <property type="entry name" value="DNA polymerase beta, N-terminal domain-like"/>
    <property type="match status" value="1"/>
</dbReference>
<dbReference type="EMBL" id="SBIQ01000025">
    <property type="protein sequence ID" value="KAF7684173.1"/>
    <property type="molecule type" value="Genomic_DNA"/>
</dbReference>
<comment type="similarity">
    <text evidence="2">Belongs to the XPF family.</text>
</comment>
<accession>A0ABQ7I136</accession>
<dbReference type="InterPro" id="IPR036388">
    <property type="entry name" value="WH-like_DNA-bd_sf"/>
</dbReference>